<feature type="transmembrane region" description="Helical" evidence="7">
    <location>
        <begin position="295"/>
        <end position="320"/>
    </location>
</feature>
<evidence type="ECO:0000256" key="4">
    <source>
        <dbReference type="ARBA" id="ARBA00022475"/>
    </source>
</evidence>
<dbReference type="PRINTS" id="PR00344">
    <property type="entry name" value="BCTRLSENSOR"/>
</dbReference>
<dbReference type="PANTHER" id="PTHR43065:SF42">
    <property type="entry name" value="TWO-COMPONENT SENSOR PPRA"/>
    <property type="match status" value="1"/>
</dbReference>
<evidence type="ECO:0000256" key="3">
    <source>
        <dbReference type="ARBA" id="ARBA00012438"/>
    </source>
</evidence>
<sequence>MLRPSLPLRDTLRRFLPWLALITLLAALAYTPWHASVLAPLRQTQLQRLALAGRTLETTLDALAHDLDLLARRDHFDDEVGPQQNLEELFFALLALNPDYRRIAWIDSSGAVRSYVDGPRTASTAPPLAALVPAVDAAFCNSVMHQPAGTLLLTRQKLDGIEDTARTRRLQLATPVFDSRGRAQGLILLVVEADRLSAALPPDNDGGQTRLIDHDGNDWLAGAGQDQPASLLDERTAQRWHALNSSASTQFSDTTGLWSFQRIHTERWRTATAALDWTLVSQLPPAVLQAQEQRAWWPLAGFAVLTLLPGLAAAFGFACLRQRQDQQPLPQPPSDGPATCDDELNALREQLDTTQEQLLQADKLASLGVMVAGVAHDLNTPIGAALVTLSALDQQAVELTTRVHNGLRFSDLEHFFAHNEEGRAILRDNLQRAAALIHSFKQIAADRATSERREFVLDELVADMLRTLSPRLKRLPQRIETAIEAGLHFDSYPGPLGQVLQNLLDNALTHAFREVTGGGTVRIRATAEDTERVRIDVEDDGCGIAEDILPQVFEPFFTTRRGQGGTGLGLHLVRDFVSGLLGGEVQVSCPASGGTRFTLILPRVATAPEDAGAEPATVAQ</sequence>
<accession>A0A317MTE1</accession>
<dbReference type="Gene3D" id="3.30.450.20">
    <property type="entry name" value="PAS domain"/>
    <property type="match status" value="1"/>
</dbReference>
<dbReference type="GO" id="GO:0005886">
    <property type="term" value="C:plasma membrane"/>
    <property type="evidence" value="ECO:0007669"/>
    <property type="project" value="UniProtKB-SubCell"/>
</dbReference>
<dbReference type="PANTHER" id="PTHR43065">
    <property type="entry name" value="SENSOR HISTIDINE KINASE"/>
    <property type="match status" value="1"/>
</dbReference>
<dbReference type="SUPFAM" id="SSF103190">
    <property type="entry name" value="Sensory domain-like"/>
    <property type="match status" value="1"/>
</dbReference>
<gene>
    <name evidence="9" type="ORF">C7443_107188</name>
</gene>
<keyword evidence="6 7" id="KW-1133">Transmembrane helix</keyword>
<comment type="caution">
    <text evidence="9">The sequence shown here is derived from an EMBL/GenBank/DDBJ whole genome shotgun (WGS) entry which is preliminary data.</text>
</comment>
<dbReference type="EMBL" id="QGTJ01000007">
    <property type="protein sequence ID" value="PWV60613.1"/>
    <property type="molecule type" value="Genomic_DNA"/>
</dbReference>
<keyword evidence="9" id="KW-0808">Transferase</keyword>
<comment type="subcellular location">
    <subcellularLocation>
        <location evidence="2">Cell membrane</location>
        <topology evidence="2">Multi-pass membrane protein</topology>
    </subcellularLocation>
</comment>
<evidence type="ECO:0000256" key="6">
    <source>
        <dbReference type="ARBA" id="ARBA00022989"/>
    </source>
</evidence>
<evidence type="ECO:0000259" key="8">
    <source>
        <dbReference type="PROSITE" id="PS50109"/>
    </source>
</evidence>
<dbReference type="RefSeq" id="WP_146213306.1">
    <property type="nucleotide sequence ID" value="NZ_QGTJ01000007.1"/>
</dbReference>
<dbReference type="SUPFAM" id="SSF55874">
    <property type="entry name" value="ATPase domain of HSP90 chaperone/DNA topoisomerase II/histidine kinase"/>
    <property type="match status" value="1"/>
</dbReference>
<evidence type="ECO:0000256" key="1">
    <source>
        <dbReference type="ARBA" id="ARBA00000085"/>
    </source>
</evidence>
<dbReference type="Gene3D" id="1.10.287.130">
    <property type="match status" value="1"/>
</dbReference>
<dbReference type="SMART" id="SM00387">
    <property type="entry name" value="HATPase_c"/>
    <property type="match status" value="1"/>
</dbReference>
<keyword evidence="9" id="KW-0418">Kinase</keyword>
<dbReference type="AlphaFoldDB" id="A0A317MTE1"/>
<name>A0A317MTE1_9GAMM</name>
<organism evidence="9 10">
    <name type="scientific">Plasticicumulans acidivorans</name>
    <dbReference type="NCBI Taxonomy" id="886464"/>
    <lineage>
        <taxon>Bacteria</taxon>
        <taxon>Pseudomonadati</taxon>
        <taxon>Pseudomonadota</taxon>
        <taxon>Gammaproteobacteria</taxon>
        <taxon>Candidatus Competibacteraceae</taxon>
        <taxon>Plasticicumulans</taxon>
    </lineage>
</organism>
<dbReference type="Gene3D" id="3.30.565.10">
    <property type="entry name" value="Histidine kinase-like ATPase, C-terminal domain"/>
    <property type="match status" value="1"/>
</dbReference>
<keyword evidence="7" id="KW-0472">Membrane</keyword>
<keyword evidence="4" id="KW-1003">Cell membrane</keyword>
<dbReference type="InterPro" id="IPR036097">
    <property type="entry name" value="HisK_dim/P_sf"/>
</dbReference>
<dbReference type="InterPro" id="IPR029151">
    <property type="entry name" value="Sensor-like_sf"/>
</dbReference>
<dbReference type="Pfam" id="PF02518">
    <property type="entry name" value="HATPase_c"/>
    <property type="match status" value="1"/>
</dbReference>
<proteinExistence type="predicted"/>
<dbReference type="OrthoDB" id="2521613at2"/>
<comment type="catalytic activity">
    <reaction evidence="1">
        <text>ATP + protein L-histidine = ADP + protein N-phospho-L-histidine.</text>
        <dbReference type="EC" id="2.7.13.3"/>
    </reaction>
</comment>
<keyword evidence="10" id="KW-1185">Reference proteome</keyword>
<dbReference type="InterPro" id="IPR003594">
    <property type="entry name" value="HATPase_dom"/>
</dbReference>
<evidence type="ECO:0000256" key="5">
    <source>
        <dbReference type="ARBA" id="ARBA00022692"/>
    </source>
</evidence>
<dbReference type="Proteomes" id="UP000246569">
    <property type="component" value="Unassembled WGS sequence"/>
</dbReference>
<dbReference type="SUPFAM" id="SSF47384">
    <property type="entry name" value="Homodimeric domain of signal transducing histidine kinase"/>
    <property type="match status" value="1"/>
</dbReference>
<dbReference type="GO" id="GO:0000155">
    <property type="term" value="F:phosphorelay sensor kinase activity"/>
    <property type="evidence" value="ECO:0007669"/>
    <property type="project" value="InterPro"/>
</dbReference>
<evidence type="ECO:0000313" key="9">
    <source>
        <dbReference type="EMBL" id="PWV60613.1"/>
    </source>
</evidence>
<dbReference type="InterPro" id="IPR036890">
    <property type="entry name" value="HATPase_C_sf"/>
</dbReference>
<dbReference type="EC" id="2.7.13.3" evidence="3"/>
<evidence type="ECO:0000256" key="7">
    <source>
        <dbReference type="SAM" id="Phobius"/>
    </source>
</evidence>
<protein>
    <recommendedName>
        <fullName evidence="3">histidine kinase</fullName>
        <ecNumber evidence="3">2.7.13.3</ecNumber>
    </recommendedName>
</protein>
<feature type="domain" description="Histidine kinase" evidence="8">
    <location>
        <begin position="373"/>
        <end position="605"/>
    </location>
</feature>
<keyword evidence="5 7" id="KW-0812">Transmembrane</keyword>
<evidence type="ECO:0000313" key="10">
    <source>
        <dbReference type="Proteomes" id="UP000246569"/>
    </source>
</evidence>
<dbReference type="PROSITE" id="PS50109">
    <property type="entry name" value="HIS_KIN"/>
    <property type="match status" value="1"/>
</dbReference>
<reference evidence="9 10" key="1">
    <citation type="submission" date="2018-05" db="EMBL/GenBank/DDBJ databases">
        <title>Genomic Encyclopedia of Type Strains, Phase IV (KMG-IV): sequencing the most valuable type-strain genomes for metagenomic binning, comparative biology and taxonomic classification.</title>
        <authorList>
            <person name="Goeker M."/>
        </authorList>
    </citation>
    <scope>NUCLEOTIDE SEQUENCE [LARGE SCALE GENOMIC DNA]</scope>
    <source>
        <strain evidence="9 10">DSM 23606</strain>
    </source>
</reference>
<dbReference type="InterPro" id="IPR004358">
    <property type="entry name" value="Sig_transdc_His_kin-like_C"/>
</dbReference>
<dbReference type="InterPro" id="IPR005467">
    <property type="entry name" value="His_kinase_dom"/>
</dbReference>
<evidence type="ECO:0000256" key="2">
    <source>
        <dbReference type="ARBA" id="ARBA00004651"/>
    </source>
</evidence>